<sequence length="432" mass="45845">MATPRGTLHAVVSDGVLRALGVPYARAERYAVAEPVRLNEPYLADTPAPAAPQPITPVAHDVLGGGRERLVISEDCLRLSVTAPEDAVPGEDLPVMVWLHGGSYVGGAGDMPIYDPAPLVRQERVVVVSVTFRLGVLGYLGFGGGPANLGLLDQIEALRWVRDCVAGFGGDPACVTVFGQSAGGDSAAHLMIAAGARGLLRRVIVQSAPLGIVTGREPMYRAMLRAAGTPQPGEDLEAVLRRQARASTAGFLTAGGLRGGMPFGLRYGHRPLPAERDREAAWRAVAPQIDLMIGNTTQEAALFTRGRSGRDWILTEGGLIEWSTRRIYADGADHLAGLHREAGGNAVRYLLDWRPQGTLLGARHNSDLPLLLGTPQAWEGALLIGATPPEELERLAALMRAVWAQFARTGGVSQETAQAAAEILTLTSRVEN</sequence>
<evidence type="ECO:0000256" key="1">
    <source>
        <dbReference type="ARBA" id="ARBA00005964"/>
    </source>
</evidence>
<comment type="similarity">
    <text evidence="1 3">Belongs to the type-B carboxylesterase/lipase family.</text>
</comment>
<dbReference type="GO" id="GO:0016787">
    <property type="term" value="F:hydrolase activity"/>
    <property type="evidence" value="ECO:0007669"/>
    <property type="project" value="UniProtKB-KW"/>
</dbReference>
<dbReference type="InterPro" id="IPR019826">
    <property type="entry name" value="Carboxylesterase_B_AS"/>
</dbReference>
<evidence type="ECO:0000313" key="6">
    <source>
        <dbReference type="Proteomes" id="UP000224915"/>
    </source>
</evidence>
<organism evidence="5 6">
    <name type="scientific">Serinibacter salmoneus</name>
    <dbReference type="NCBI Taxonomy" id="556530"/>
    <lineage>
        <taxon>Bacteria</taxon>
        <taxon>Bacillati</taxon>
        <taxon>Actinomycetota</taxon>
        <taxon>Actinomycetes</taxon>
        <taxon>Micrococcales</taxon>
        <taxon>Beutenbergiaceae</taxon>
        <taxon>Serinibacter</taxon>
    </lineage>
</organism>
<protein>
    <recommendedName>
        <fullName evidence="3">Carboxylic ester hydrolase</fullName>
        <ecNumber evidence="3">3.1.1.-</ecNumber>
    </recommendedName>
</protein>
<dbReference type="InterPro" id="IPR002018">
    <property type="entry name" value="CarbesteraseB"/>
</dbReference>
<dbReference type="InterPro" id="IPR050309">
    <property type="entry name" value="Type-B_Carboxylest/Lipase"/>
</dbReference>
<evidence type="ECO:0000256" key="2">
    <source>
        <dbReference type="ARBA" id="ARBA00022801"/>
    </source>
</evidence>
<reference evidence="5 6" key="1">
    <citation type="submission" date="2017-10" db="EMBL/GenBank/DDBJ databases">
        <title>Sequencing the genomes of 1000 actinobacteria strains.</title>
        <authorList>
            <person name="Klenk H.-P."/>
        </authorList>
    </citation>
    <scope>NUCLEOTIDE SEQUENCE [LARGE SCALE GENOMIC DNA]</scope>
    <source>
        <strain evidence="5 6">DSM 21801</strain>
    </source>
</reference>
<accession>A0A2A9CZQ8</accession>
<dbReference type="PROSITE" id="PS00122">
    <property type="entry name" value="CARBOXYLESTERASE_B_1"/>
    <property type="match status" value="1"/>
</dbReference>
<keyword evidence="2 3" id="KW-0378">Hydrolase</keyword>
<dbReference type="EC" id="3.1.1.-" evidence="3"/>
<name>A0A2A9CZQ8_9MICO</name>
<evidence type="ECO:0000313" key="5">
    <source>
        <dbReference type="EMBL" id="PFG19485.1"/>
    </source>
</evidence>
<gene>
    <name evidence="5" type="ORF">ATL40_1049</name>
</gene>
<evidence type="ECO:0000259" key="4">
    <source>
        <dbReference type="Pfam" id="PF00135"/>
    </source>
</evidence>
<dbReference type="Gene3D" id="3.40.50.1820">
    <property type="entry name" value="alpha/beta hydrolase"/>
    <property type="match status" value="1"/>
</dbReference>
<dbReference type="AlphaFoldDB" id="A0A2A9CZQ8"/>
<evidence type="ECO:0000256" key="3">
    <source>
        <dbReference type="RuleBase" id="RU361235"/>
    </source>
</evidence>
<dbReference type="PANTHER" id="PTHR11559">
    <property type="entry name" value="CARBOXYLESTERASE"/>
    <property type="match status" value="1"/>
</dbReference>
<proteinExistence type="inferred from homology"/>
<dbReference type="SUPFAM" id="SSF53474">
    <property type="entry name" value="alpha/beta-Hydrolases"/>
    <property type="match status" value="1"/>
</dbReference>
<keyword evidence="6" id="KW-1185">Reference proteome</keyword>
<dbReference type="Proteomes" id="UP000224915">
    <property type="component" value="Unassembled WGS sequence"/>
</dbReference>
<dbReference type="InterPro" id="IPR029058">
    <property type="entry name" value="AB_hydrolase_fold"/>
</dbReference>
<feature type="domain" description="Carboxylesterase type B" evidence="4">
    <location>
        <begin position="20"/>
        <end position="305"/>
    </location>
</feature>
<dbReference type="Pfam" id="PF00135">
    <property type="entry name" value="COesterase"/>
    <property type="match status" value="1"/>
</dbReference>
<dbReference type="EMBL" id="PDJD01000001">
    <property type="protein sequence ID" value="PFG19485.1"/>
    <property type="molecule type" value="Genomic_DNA"/>
</dbReference>
<comment type="caution">
    <text evidence="5">The sequence shown here is derived from an EMBL/GenBank/DDBJ whole genome shotgun (WGS) entry which is preliminary data.</text>
</comment>